<dbReference type="Pfam" id="PF08213">
    <property type="entry name" value="COX24_C"/>
    <property type="match status" value="1"/>
</dbReference>
<evidence type="ECO:0000313" key="7">
    <source>
        <dbReference type="RefSeq" id="XP_022250994.1"/>
    </source>
</evidence>
<dbReference type="RefSeq" id="XP_022250994.1">
    <property type="nucleotide sequence ID" value="XM_022395286.1"/>
</dbReference>
<dbReference type="SMART" id="SM01155">
    <property type="entry name" value="DUF1713"/>
    <property type="match status" value="1"/>
</dbReference>
<dbReference type="Proteomes" id="UP000694941">
    <property type="component" value="Unplaced"/>
</dbReference>
<evidence type="ECO:0000256" key="4">
    <source>
        <dbReference type="ARBA" id="ARBA00035682"/>
    </source>
</evidence>
<keyword evidence="6" id="KW-1185">Reference proteome</keyword>
<evidence type="ECO:0000313" key="6">
    <source>
        <dbReference type="Proteomes" id="UP000694941"/>
    </source>
</evidence>
<accession>A0ABM1T538</accession>
<dbReference type="PANTHER" id="PTHR32035:SF3">
    <property type="entry name" value="SMALL RIBOSOMAL SUBUNIT PROTEIN MS38"/>
    <property type="match status" value="1"/>
</dbReference>
<dbReference type="GeneID" id="106467155"/>
<evidence type="ECO:0000259" key="5">
    <source>
        <dbReference type="SMART" id="SM01155"/>
    </source>
</evidence>
<evidence type="ECO:0000256" key="2">
    <source>
        <dbReference type="ARBA" id="ARBA00023128"/>
    </source>
</evidence>
<feature type="domain" description="Ribosomal protein mS38 C-terminal" evidence="5">
    <location>
        <begin position="156"/>
        <end position="189"/>
    </location>
</feature>
<name>A0ABM1T538_LIMPO</name>
<comment type="similarity">
    <text evidence="3">Belongs to the mitochondrion-specific ribosomal protein mS38 family.</text>
</comment>
<evidence type="ECO:0000256" key="1">
    <source>
        <dbReference type="ARBA" id="ARBA00004173"/>
    </source>
</evidence>
<protein>
    <recommendedName>
        <fullName evidence="4">Small ribosomal subunit protein mS38</fullName>
    </recommendedName>
</protein>
<dbReference type="InterPro" id="IPR013177">
    <property type="entry name" value="Ribosomal_mS38_C"/>
</dbReference>
<reference evidence="7" key="1">
    <citation type="submission" date="2025-08" db="UniProtKB">
        <authorList>
            <consortium name="RefSeq"/>
        </authorList>
    </citation>
    <scope>IDENTIFICATION</scope>
    <source>
        <tissue evidence="7">Muscle</tissue>
    </source>
</reference>
<keyword evidence="2" id="KW-0496">Mitochondrion</keyword>
<dbReference type="PANTHER" id="PTHR32035">
    <property type="entry name" value="AURORA KINASE A-INTERACTING PROTEIN"/>
    <property type="match status" value="1"/>
</dbReference>
<comment type="subcellular location">
    <subcellularLocation>
        <location evidence="1">Mitochondrion</location>
    </subcellularLocation>
</comment>
<evidence type="ECO:0000256" key="3">
    <source>
        <dbReference type="ARBA" id="ARBA00035647"/>
    </source>
</evidence>
<sequence>MILSGLLKFCRGLPQQCFTKPCVLNVERTAKMSTQKVHKIFGQYNESSLAKDRLLFSKFIPNIQPSETSTSITALVIDSALTRCSVSALESKITCLILPEYRNHRNENFSLPSITNQNLIFHYDLPLQKIIPKEAPTDKMSNMIEPPLSHQQVVKQAAVLIQIRKKKMKKHKLKKLRKRMRFVWARVRQKREKRKEKHFQAELLSQVKEAESFNAKEYVHNVIHRIRNKPKPETHEEKKERIRELIRQNRGEINYVKPKFD</sequence>
<proteinExistence type="inferred from homology"/>
<gene>
    <name evidence="7" type="primary">LOC106467155</name>
</gene>
<organism evidence="6 7">
    <name type="scientific">Limulus polyphemus</name>
    <name type="common">Atlantic horseshoe crab</name>
    <dbReference type="NCBI Taxonomy" id="6850"/>
    <lineage>
        <taxon>Eukaryota</taxon>
        <taxon>Metazoa</taxon>
        <taxon>Ecdysozoa</taxon>
        <taxon>Arthropoda</taxon>
        <taxon>Chelicerata</taxon>
        <taxon>Merostomata</taxon>
        <taxon>Xiphosura</taxon>
        <taxon>Limulidae</taxon>
        <taxon>Limulus</taxon>
    </lineage>
</organism>